<dbReference type="FunFam" id="1.10.238.10:FF:000032">
    <property type="entry name" value="Spectrin alpha chain, non-erythrocytic 1"/>
    <property type="match status" value="1"/>
</dbReference>
<feature type="domain" description="EF-hand" evidence="37">
    <location>
        <begin position="3027"/>
        <end position="3062"/>
    </location>
</feature>
<dbReference type="SMART" id="SM00326">
    <property type="entry name" value="SH3"/>
    <property type="match status" value="1"/>
</dbReference>
<dbReference type="InterPro" id="IPR001452">
    <property type="entry name" value="SH3_domain"/>
</dbReference>
<proteinExistence type="inferred from homology"/>
<dbReference type="FunFam" id="1.10.238.10:FF:000020">
    <property type="entry name" value="spectrin alpha chain, non-erythrocytic 1"/>
    <property type="match status" value="1"/>
</dbReference>
<dbReference type="FunFam" id="1.20.58.60:FF:000006">
    <property type="entry name" value="Spectrin alpha chain, non-erythrocytic 1"/>
    <property type="match status" value="3"/>
</dbReference>
<comment type="function">
    <text evidence="23">Required for the export of mRNAs containing poly(A) tails from the nucleus into the cytoplasm. May be involved in the terminal step of the mRNA transport through the nuclear pore complex (NPC).</text>
</comment>
<evidence type="ECO:0000313" key="39">
    <source>
        <dbReference type="Proteomes" id="UP000322234"/>
    </source>
</evidence>
<evidence type="ECO:0000256" key="3">
    <source>
        <dbReference type="ARBA" id="ARBA00004567"/>
    </source>
</evidence>
<dbReference type="CDD" id="cd00176">
    <property type="entry name" value="SPEC"/>
    <property type="match status" value="12"/>
</dbReference>
<evidence type="ECO:0000313" key="38">
    <source>
        <dbReference type="EMBL" id="MXQ80918.1"/>
    </source>
</evidence>
<dbReference type="FunFam" id="1.20.58.60:FF:000080">
    <property type="entry name" value="Spectrin alpha chain, non-erythrocytic 1"/>
    <property type="match status" value="1"/>
</dbReference>
<dbReference type="Pfam" id="PF13499">
    <property type="entry name" value="EF-hand_7"/>
    <property type="match status" value="1"/>
</dbReference>
<evidence type="ECO:0000256" key="2">
    <source>
        <dbReference type="ARBA" id="ARBA00004544"/>
    </source>
</evidence>
<feature type="coiled-coil region" evidence="34">
    <location>
        <begin position="2882"/>
        <end position="2914"/>
    </location>
</feature>
<dbReference type="SUPFAM" id="SSF50044">
    <property type="entry name" value="SH3-domain"/>
    <property type="match status" value="1"/>
</dbReference>
<comment type="similarity">
    <text evidence="4">Belongs to the spectrin family.</text>
</comment>
<dbReference type="GO" id="GO:0030864">
    <property type="term" value="C:cortical actin cytoskeleton"/>
    <property type="evidence" value="ECO:0007669"/>
    <property type="project" value="UniProtKB-ARBA"/>
</dbReference>
<evidence type="ECO:0000256" key="24">
    <source>
        <dbReference type="ARBA" id="ARBA00026227"/>
    </source>
</evidence>
<dbReference type="InterPro" id="IPR002017">
    <property type="entry name" value="Spectrin_repeat"/>
</dbReference>
<dbReference type="InterPro" id="IPR038506">
    <property type="entry name" value="GLE1-like_sf"/>
</dbReference>
<dbReference type="Pfam" id="PF08726">
    <property type="entry name" value="EFhand_Ca_insen"/>
    <property type="match status" value="1"/>
</dbReference>
<comment type="subunit">
    <text evidence="29">Like erythrocyte spectrin, the spectrin-like proteins are capable of forming dimers which can further associate to tetramers. Interacts (via C-terminal spectrin repeats) with TRPC4. Interacts with CALM and EMD. Interacts with isoform 1 of ACP1. Identified in a complex with ACTN4, CASK, IQGAP1, MAGI2, NPHS1 and SPTBN1. Interacts with SHANK3 (via ANK repeats). Interacts with CLN3; this interaction regulates the fodrin localization at the plasma membrane.</text>
</comment>
<feature type="domain" description="EF-hand" evidence="37">
    <location>
        <begin position="3070"/>
        <end position="3105"/>
    </location>
</feature>
<keyword evidence="15" id="KW-0112">Calmodulin-binding</keyword>
<keyword evidence="17" id="KW-0811">Translocation</keyword>
<evidence type="ECO:0000256" key="4">
    <source>
        <dbReference type="ARBA" id="ARBA00006826"/>
    </source>
</evidence>
<dbReference type="GO" id="GO:0015031">
    <property type="term" value="P:protein transport"/>
    <property type="evidence" value="ECO:0007669"/>
    <property type="project" value="UniProtKB-KW"/>
</dbReference>
<dbReference type="PRINTS" id="PR00452">
    <property type="entry name" value="SH3DOMAIN"/>
</dbReference>
<evidence type="ECO:0000259" key="37">
    <source>
        <dbReference type="PROSITE" id="PS50222"/>
    </source>
</evidence>
<evidence type="ECO:0000256" key="31">
    <source>
        <dbReference type="ARBA" id="ARBA00076497"/>
    </source>
</evidence>
<evidence type="ECO:0000256" key="23">
    <source>
        <dbReference type="ARBA" id="ARBA00024680"/>
    </source>
</evidence>
<feature type="region of interest" description="Disordered" evidence="35">
    <location>
        <begin position="63"/>
        <end position="123"/>
    </location>
</feature>
<dbReference type="PANTHER" id="PTHR11915">
    <property type="entry name" value="SPECTRIN/FILAMIN RELATED CYTOSKELETAL PROTEIN"/>
    <property type="match status" value="1"/>
</dbReference>
<evidence type="ECO:0000256" key="29">
    <source>
        <dbReference type="ARBA" id="ARBA00066202"/>
    </source>
</evidence>
<keyword evidence="7" id="KW-0813">Transport</keyword>
<dbReference type="InterPro" id="IPR011992">
    <property type="entry name" value="EF-hand-dom_pair"/>
</dbReference>
<dbReference type="GO" id="GO:0016973">
    <property type="term" value="P:poly(A)+ mRNA export from nucleus"/>
    <property type="evidence" value="ECO:0007669"/>
    <property type="project" value="InterPro"/>
</dbReference>
<keyword evidence="11" id="KW-0479">Metal-binding</keyword>
<evidence type="ECO:0000256" key="21">
    <source>
        <dbReference type="ARBA" id="ARBA00023212"/>
    </source>
</evidence>
<dbReference type="PROSITE" id="PS00018">
    <property type="entry name" value="EF_HAND_1"/>
    <property type="match status" value="2"/>
</dbReference>
<dbReference type="Proteomes" id="UP000322234">
    <property type="component" value="Unassembled WGS sequence"/>
</dbReference>
<evidence type="ECO:0000256" key="20">
    <source>
        <dbReference type="ARBA" id="ARBA00023203"/>
    </source>
</evidence>
<keyword evidence="39" id="KW-1185">Reference proteome</keyword>
<dbReference type="SMART" id="SM01184">
    <property type="entry name" value="efhand_Ca_insen"/>
    <property type="match status" value="1"/>
</dbReference>
<dbReference type="FunFam" id="1.20.58.60:FF:000100">
    <property type="entry name" value="spectrin alpha chain, non-erythrocytic 1 isoform X1"/>
    <property type="match status" value="1"/>
</dbReference>
<evidence type="ECO:0000256" key="5">
    <source>
        <dbReference type="ARBA" id="ARBA00011056"/>
    </source>
</evidence>
<dbReference type="FunFam" id="1.20.58.60:FF:000013">
    <property type="entry name" value="Spectrin alpha chain, non-erythrocytic 1"/>
    <property type="match status" value="2"/>
</dbReference>
<keyword evidence="20" id="KW-0009">Actin-binding</keyword>
<keyword evidence="19" id="KW-0906">Nuclear pore complex</keyword>
<feature type="coiled-coil region" evidence="34">
    <location>
        <begin position="206"/>
        <end position="242"/>
    </location>
</feature>
<keyword evidence="12" id="KW-0677">Repeat</keyword>
<dbReference type="FunFam" id="1.20.58.60:FF:000046">
    <property type="entry name" value="Spectrin alpha chain, non-erythrocytic 1"/>
    <property type="match status" value="1"/>
</dbReference>
<evidence type="ECO:0000256" key="7">
    <source>
        <dbReference type="ARBA" id="ARBA00022448"/>
    </source>
</evidence>
<dbReference type="CDD" id="cd00051">
    <property type="entry name" value="EFh"/>
    <property type="match status" value="1"/>
</dbReference>
<evidence type="ECO:0000256" key="19">
    <source>
        <dbReference type="ARBA" id="ARBA00023132"/>
    </source>
</evidence>
<evidence type="ECO:0000256" key="9">
    <source>
        <dbReference type="ARBA" id="ARBA00022490"/>
    </source>
</evidence>
<dbReference type="PROSITE" id="PS50002">
    <property type="entry name" value="SH3"/>
    <property type="match status" value="1"/>
</dbReference>
<evidence type="ECO:0000256" key="11">
    <source>
        <dbReference type="ARBA" id="ARBA00022723"/>
    </source>
</evidence>
<keyword evidence="6 33" id="KW-0728">SH3 domain</keyword>
<accession>A0A6B0QSP7</accession>
<dbReference type="GO" id="GO:0003779">
    <property type="term" value="F:actin binding"/>
    <property type="evidence" value="ECO:0007669"/>
    <property type="project" value="UniProtKB-KW"/>
</dbReference>
<feature type="region of interest" description="Disordered" evidence="35">
    <location>
        <begin position="336"/>
        <end position="377"/>
    </location>
</feature>
<evidence type="ECO:0000256" key="22">
    <source>
        <dbReference type="ARBA" id="ARBA00023242"/>
    </source>
</evidence>
<keyword evidence="10" id="KW-0597">Phosphoprotein</keyword>
<dbReference type="FunFam" id="2.30.30.40:FF:000036">
    <property type="entry name" value="Spectrin alpha chain, non-erythrocytic 1"/>
    <property type="match status" value="1"/>
</dbReference>
<dbReference type="EMBL" id="VBQZ03000006">
    <property type="protein sequence ID" value="MXQ80918.1"/>
    <property type="molecule type" value="Genomic_DNA"/>
</dbReference>
<feature type="compositionally biased region" description="Low complexity" evidence="35">
    <location>
        <begin position="64"/>
        <end position="78"/>
    </location>
</feature>
<evidence type="ECO:0000256" key="25">
    <source>
        <dbReference type="ARBA" id="ARBA00029983"/>
    </source>
</evidence>
<keyword evidence="18 34" id="KW-0175">Coiled coil</keyword>
<feature type="coiled-coil region" evidence="34">
    <location>
        <begin position="2403"/>
        <end position="2437"/>
    </location>
</feature>
<dbReference type="FunFam" id="1.20.58.60:FF:000079">
    <property type="entry name" value="Spectrin alpha chain, non-erythrocytic 1"/>
    <property type="match status" value="1"/>
</dbReference>
<organism evidence="38 39">
    <name type="scientific">Bos mutus</name>
    <name type="common">wild yak</name>
    <dbReference type="NCBI Taxonomy" id="72004"/>
    <lineage>
        <taxon>Eukaryota</taxon>
        <taxon>Metazoa</taxon>
        <taxon>Chordata</taxon>
        <taxon>Craniata</taxon>
        <taxon>Vertebrata</taxon>
        <taxon>Euteleostomi</taxon>
        <taxon>Mammalia</taxon>
        <taxon>Eutheria</taxon>
        <taxon>Laurasiatheria</taxon>
        <taxon>Artiodactyla</taxon>
        <taxon>Ruminantia</taxon>
        <taxon>Pecora</taxon>
        <taxon>Bovidae</taxon>
        <taxon>Bovinae</taxon>
        <taxon>Bos</taxon>
    </lineage>
</organism>
<comment type="subcellular location">
    <subcellularLocation>
        <location evidence="2">Cytoplasm</location>
        <location evidence="2">Cell cortex</location>
    </subcellularLocation>
    <subcellularLocation>
        <location evidence="1">Cytoplasm</location>
        <location evidence="1">Cytoskeleton</location>
    </subcellularLocation>
    <subcellularLocation>
        <location evidence="3">Nucleus</location>
        <location evidence="3">Nuclear pore complex</location>
    </subcellularLocation>
</comment>
<dbReference type="Gene3D" id="1.20.58.60">
    <property type="match status" value="20"/>
</dbReference>
<dbReference type="GO" id="GO:0005516">
    <property type="term" value="F:calmodulin binding"/>
    <property type="evidence" value="ECO:0007669"/>
    <property type="project" value="UniProtKB-KW"/>
</dbReference>
<keyword evidence="8" id="KW-0117">Actin capping</keyword>
<dbReference type="InterPro" id="IPR018159">
    <property type="entry name" value="Spectrin/alpha-actinin"/>
</dbReference>
<dbReference type="FunFam" id="1.20.58.60:FF:000078">
    <property type="entry name" value="Spectrin alpha chain, non-erythrocytic 1"/>
    <property type="match status" value="1"/>
</dbReference>
<dbReference type="CDD" id="cd11808">
    <property type="entry name" value="SH3_Alpha_Spectrin"/>
    <property type="match status" value="1"/>
</dbReference>
<evidence type="ECO:0000256" key="13">
    <source>
        <dbReference type="ARBA" id="ARBA00022816"/>
    </source>
</evidence>
<keyword evidence="21" id="KW-0206">Cytoskeleton</keyword>
<evidence type="ECO:0000256" key="18">
    <source>
        <dbReference type="ARBA" id="ARBA00023054"/>
    </source>
</evidence>
<dbReference type="SUPFAM" id="SSF46966">
    <property type="entry name" value="Spectrin repeat"/>
    <property type="match status" value="16"/>
</dbReference>
<dbReference type="Pfam" id="PF00435">
    <property type="entry name" value="Spectrin"/>
    <property type="match status" value="20"/>
</dbReference>
<dbReference type="FunFam" id="1.20.58.60:FF:000071">
    <property type="entry name" value="Spectrin alpha chain, non-erythrocytic 1"/>
    <property type="match status" value="1"/>
</dbReference>
<evidence type="ECO:0000256" key="33">
    <source>
        <dbReference type="PROSITE-ProRule" id="PRU00192"/>
    </source>
</evidence>
<evidence type="ECO:0000256" key="6">
    <source>
        <dbReference type="ARBA" id="ARBA00022443"/>
    </source>
</evidence>
<evidence type="ECO:0000256" key="30">
    <source>
        <dbReference type="ARBA" id="ARBA00070798"/>
    </source>
</evidence>
<feature type="coiled-coil region" evidence="34">
    <location>
        <begin position="1552"/>
        <end position="1583"/>
    </location>
</feature>
<dbReference type="FunFam" id="1.20.5.170:FF:000014">
    <property type="entry name" value="Spectrin alpha chain, non-erythrocytic 1"/>
    <property type="match status" value="1"/>
</dbReference>
<evidence type="ECO:0000259" key="36">
    <source>
        <dbReference type="PROSITE" id="PS50002"/>
    </source>
</evidence>
<dbReference type="InterPro" id="IPR036028">
    <property type="entry name" value="SH3-like_dom_sf"/>
</dbReference>
<evidence type="ECO:0000256" key="1">
    <source>
        <dbReference type="ARBA" id="ARBA00004245"/>
    </source>
</evidence>
<feature type="domain" description="SH3" evidence="36">
    <location>
        <begin position="1661"/>
        <end position="1727"/>
    </location>
</feature>
<dbReference type="Gene3D" id="1.10.238.10">
    <property type="entry name" value="EF-hand"/>
    <property type="match status" value="2"/>
</dbReference>
<dbReference type="FunFam" id="1.25.40.510:FF:000001">
    <property type="entry name" value="Nucleoporin GLE1 isoform 1"/>
    <property type="match status" value="1"/>
</dbReference>
<dbReference type="FunFam" id="1.20.58.60:FF:000017">
    <property type="entry name" value="Spectrin alpha chain, non-erythrocytic 1"/>
    <property type="match status" value="1"/>
</dbReference>
<dbReference type="Gene3D" id="1.20.5.170">
    <property type="match status" value="1"/>
</dbReference>
<dbReference type="FunFam" id="1.20.58.60:FF:000007">
    <property type="entry name" value="Spectrin alpha chain non-erythrocytic 1"/>
    <property type="match status" value="2"/>
</dbReference>
<dbReference type="GO" id="GO:0005509">
    <property type="term" value="F:calcium ion binding"/>
    <property type="evidence" value="ECO:0007669"/>
    <property type="project" value="InterPro"/>
</dbReference>
<dbReference type="PRINTS" id="PR01887">
    <property type="entry name" value="SPECTRNALPHA"/>
</dbReference>
<dbReference type="InterPro" id="IPR018247">
    <property type="entry name" value="EF_Hand_1_Ca_BS"/>
</dbReference>
<gene>
    <name evidence="38" type="ORF">E5288_WYG012702</name>
</gene>
<dbReference type="Gene3D" id="1.25.40.510">
    <property type="entry name" value="GLE1-like"/>
    <property type="match status" value="1"/>
</dbReference>
<protein>
    <recommendedName>
        <fullName evidence="30">Spectrin alpha chain, non-erythrocytic 1</fullName>
    </recommendedName>
    <alternativeName>
        <fullName evidence="31">Alpha-II spectrin</fullName>
    </alternativeName>
    <alternativeName>
        <fullName evidence="32">Fodrin alpha chain</fullName>
    </alternativeName>
    <alternativeName>
        <fullName evidence="26">GLE1 RNA export mediator</fullName>
    </alternativeName>
    <alternativeName>
        <fullName evidence="27">GLE1-like protein</fullName>
    </alternativeName>
    <alternativeName>
        <fullName evidence="25">Nucleoporin GLE1</fullName>
    </alternativeName>
    <alternativeName>
        <fullName evidence="24">mRNA export factor GLE1</fullName>
    </alternativeName>
</protein>
<dbReference type="FunFam" id="1.20.58.60:FF:000020">
    <property type="entry name" value="Spectrin alpha chain, non-erythrocytic 1"/>
    <property type="match status" value="1"/>
</dbReference>
<keyword evidence="14" id="KW-0106">Calcium</keyword>
<dbReference type="FunFam" id="1.20.58.60:FF:000043">
    <property type="entry name" value="Spectrin alpha chain, non-erythrocytic 1"/>
    <property type="match status" value="1"/>
</dbReference>
<feature type="compositionally biased region" description="Basic and acidic residues" evidence="35">
    <location>
        <begin position="336"/>
        <end position="348"/>
    </location>
</feature>
<keyword evidence="9" id="KW-0963">Cytoplasm</keyword>
<evidence type="ECO:0000256" key="17">
    <source>
        <dbReference type="ARBA" id="ARBA00023010"/>
    </source>
</evidence>
<dbReference type="SMART" id="SM00150">
    <property type="entry name" value="SPEC"/>
    <property type="match status" value="21"/>
</dbReference>
<feature type="coiled-coil region" evidence="34">
    <location>
        <begin position="1827"/>
        <end position="1861"/>
    </location>
</feature>
<dbReference type="SUPFAM" id="SSF47473">
    <property type="entry name" value="EF-hand"/>
    <property type="match status" value="1"/>
</dbReference>
<dbReference type="SMART" id="SM00054">
    <property type="entry name" value="EFh"/>
    <property type="match status" value="2"/>
</dbReference>
<evidence type="ECO:0000256" key="15">
    <source>
        <dbReference type="ARBA" id="ARBA00022860"/>
    </source>
</evidence>
<dbReference type="FunFam" id="1.20.58.60:FF:000035">
    <property type="entry name" value="Spectrin alpha chain, non-erythrocytic 1"/>
    <property type="match status" value="1"/>
</dbReference>
<keyword evidence="22" id="KW-0539">Nucleus</keyword>
<keyword evidence="16" id="KW-0653">Protein transport</keyword>
<dbReference type="InterPro" id="IPR035825">
    <property type="entry name" value="Alpha_Spectrin_SH3"/>
</dbReference>
<evidence type="ECO:0000256" key="32">
    <source>
        <dbReference type="ARBA" id="ARBA00079686"/>
    </source>
</evidence>
<dbReference type="InterPro" id="IPR002048">
    <property type="entry name" value="EF_hand_dom"/>
</dbReference>
<dbReference type="Pfam" id="PF07817">
    <property type="entry name" value="GLE1"/>
    <property type="match status" value="1"/>
</dbReference>
<evidence type="ECO:0000256" key="8">
    <source>
        <dbReference type="ARBA" id="ARBA00022467"/>
    </source>
</evidence>
<evidence type="ECO:0000256" key="12">
    <source>
        <dbReference type="ARBA" id="ARBA00022737"/>
    </source>
</evidence>
<comment type="function">
    <text evidence="28">Fodrin, which seems to be involved in secretion, interacts with calmodulin in a calcium-dependent manner and is thus candidate for the calcium-dependent movement of the cytoskeleton at the membrane.</text>
</comment>
<evidence type="ECO:0000256" key="34">
    <source>
        <dbReference type="SAM" id="Coils"/>
    </source>
</evidence>
<evidence type="ECO:0000256" key="10">
    <source>
        <dbReference type="ARBA" id="ARBA00022553"/>
    </source>
</evidence>
<dbReference type="FunFam" id="1.20.58.60:FF:000037">
    <property type="entry name" value="Spectrin alpha chain non-erythrocytic 1"/>
    <property type="match status" value="1"/>
</dbReference>
<dbReference type="InterPro" id="IPR014837">
    <property type="entry name" value="EF-hand_Ca_insen"/>
</dbReference>
<comment type="similarity">
    <text evidence="5">Belongs to the GLE1 family.</text>
</comment>
<dbReference type="Pfam" id="PF00018">
    <property type="entry name" value="SH3_1"/>
    <property type="match status" value="1"/>
</dbReference>
<evidence type="ECO:0000256" key="14">
    <source>
        <dbReference type="ARBA" id="ARBA00022837"/>
    </source>
</evidence>
<dbReference type="Gene3D" id="2.30.30.40">
    <property type="entry name" value="SH3 Domains"/>
    <property type="match status" value="1"/>
</dbReference>
<evidence type="ECO:0000256" key="28">
    <source>
        <dbReference type="ARBA" id="ARBA00055800"/>
    </source>
</evidence>
<feature type="coiled-coil region" evidence="34">
    <location>
        <begin position="1080"/>
        <end position="1110"/>
    </location>
</feature>
<dbReference type="PROSITE" id="PS50222">
    <property type="entry name" value="EF_HAND_2"/>
    <property type="match status" value="2"/>
</dbReference>
<evidence type="ECO:0000256" key="27">
    <source>
        <dbReference type="ARBA" id="ARBA00031503"/>
    </source>
</evidence>
<dbReference type="FunFam" id="1.20.58.60:FF:000026">
    <property type="entry name" value="Spectrin alpha chain, non-erythrocytic 1"/>
    <property type="match status" value="2"/>
</dbReference>
<dbReference type="InterPro" id="IPR012476">
    <property type="entry name" value="GLE1"/>
</dbReference>
<comment type="caution">
    <text evidence="38">The sequence shown here is derived from an EMBL/GenBank/DDBJ whole genome shotgun (WGS) entry which is preliminary data.</text>
</comment>
<keyword evidence="13" id="KW-0509">mRNA transport</keyword>
<evidence type="ECO:0000256" key="26">
    <source>
        <dbReference type="ARBA" id="ARBA00030897"/>
    </source>
</evidence>
<reference evidence="38" key="1">
    <citation type="submission" date="2019-10" db="EMBL/GenBank/DDBJ databases">
        <title>The sequence and de novo assembly of the wild yak genome.</title>
        <authorList>
            <person name="Liu Y."/>
        </authorList>
    </citation>
    <scope>NUCLEOTIDE SEQUENCE [LARGE SCALE GENOMIC DNA]</scope>
    <source>
        <strain evidence="38">WY2019</strain>
    </source>
</reference>
<dbReference type="GO" id="GO:0005643">
    <property type="term" value="C:nuclear pore"/>
    <property type="evidence" value="ECO:0007669"/>
    <property type="project" value="UniProtKB-SubCell"/>
</dbReference>
<name>A0A6B0QSP7_9CETA</name>
<evidence type="ECO:0000256" key="35">
    <source>
        <dbReference type="SAM" id="MobiDB-lite"/>
    </source>
</evidence>
<evidence type="ECO:0000256" key="16">
    <source>
        <dbReference type="ARBA" id="ARBA00022927"/>
    </source>
</evidence>
<sequence length="3176" mass="365204">MPSEGRCWETLQALRSCDKGRLCYDRDWLLRGEDVLQECMSLPKLSSYSGWVVDHVLPHIQKNAPPSETSASSVSTSALDQPSSVPRSPLRNPAYSPVSSATSNGTKDKHESPHTEPVVLQSPRGMKVEGCIRMYELVHRMKGAEGLRQWQEEQEKKVRALSEMASEQLKRFDERKELKHHKEFQDLREVMEKSSREALGQQEKLKAEHRHRAKILNLKLREAEQQRLKQEEQERLRKEEGQARLRGLYALQEEVLHLSQQLDASDQHRDLLQVDLSAFRTRGNQLCSLVSGIIRATSENGFPTVEDQAAAEGALQEMRDLLSNLHQEIRRACEEKRRRDEEEARIKQQESQMQQRPEAHKELPVPNQGPGAKPNEDLQMKVQDSTMQWYQQLQEASSRCVLAFEGLSNSKDSQAKKIKMDLQKAATIPVSQISTIAGSKLKEIFDKIHSLLSGKPVQSGGRSVSVTLNPQGLDFVQYKLAEKFVKQGEEEVASHHEAAFPIAVVASGIWELHPRVGALILAHLHKKCPYSVPFYPAFKEGMALEDYQRMLGYQVKDSKVEQQDNFLKRMSGMIRLYAAIIQLRWPYGNRQETHPHGLNHGWRWLAQILNMEPLSDVTATLLFDFLEVCGNALMKQYQVQFWKMILLIKEDYFPRIEAITSSGQMGSFIRLKQFLETPHSSIMLSSFRKRRVQKMDPSGVKVLETAEDIQERRQQVLDRYHRFKELSTLRRQKLEDSYRFQFFQRDAEELEKWIQEKLQIASDENYKDPTNLQGKLQKHQAFEAEVQANSGAIVKLDETGNLMISEGHFASETIRTRLMELHRQWELLLEKMREKGIKLLQAQKLVQYLRECEDVMDWINDKEAIVTSEELGQDLEHVEVLQKKFEEFQTDMAAHEERVNEVNQFAAKLIQEQHPEEELIKTKQDEVNAAWQRLKGLALQRQGKLFGAAEVQRFNRDVDETISWIKEKEQLMASDDFGRDLASVQALLRKHEGLERDLAALEDKVKALCAEADRLQQSHPLSATQIQVKREELITNWEQIRTLAAERHARLNDSYRLQRFLADFRDLTSWVTEMKALINADELANDVAGAEALLDRHQEHKGEIDAHEDSFKSADESGQALLAAGHYASDEVREKLTVLSEERAALLELWELRRQQYEQCMDLQLFYRDTEQVDNWMSKQEAFLLNEDLGDSLDSVEALLKKHEDFEKSLSAQEEKITALDEFATKLIQNNHYAMEDVATRRDALLSRRNALHERAMYRRAQLADSFHLQQFFRDSDELKSWVNEKMKTATDEAYKDPSNLQGKVQKHQAFEAELSANQSRIDALEKAGQKLIDVDHYAKDEVAARMNEVISLWKKLLEATELKGIKLREANQQQQFNRNVEDIELWLYEVEGHLASDDYGKDLTNVQNLQKKHALLEADVAAHQDRIDGITIQARQFQDAGHFDAENIKKKQEALVARYEALKEPMVARKQKLADSLRLQQLFRDVEDEETWIREKEPIAASTNRGKDLIGVQNLLKKHQALQAEIAGHEPRIKAVTQKGNAMVEEGHFAAEDVKAKLHELNQKWESLKSKASQRRQDLEDSLQAQQYFADANEAESWMREKEPIVGSTDYGKDEDSAEALLKKHEALMSDLSAYGSSIQALREQAQSCRQQVAPMDDETGKELVLALYDYQEKSPREVTMKKGDILTLLNSTNKASTEDDRGWFPLEVNDRQGFVPAAYVKKLDPAQSASRENLLEEQGSIALRQEQIDNQTRVTKEAGSVSLRMKQVEELYHSLLELGEKRKGMLEKSCKKFMLFREANELQQWINEKEAALTSEEVGADLEQVEVLQKKFDDFQKDLKANESRLKDINKVAEDLESEGLMAEEVQAVQQQEVYGAMPRDESDSKTASPWKSARLMVHTVATFNSIKELNERWRSLQQLAEERSQLLGSAHEVQRFHRDADETKEWIEEKNQALNTDNYGHDLASVQALQRKHEGFERDLAALGDKVNSLGETAERLIQSHPESAEDLQEKCTELNQAWSSLGKRADQRKAKLGDSHDLQRFLSDFRDLMSWINGIRGLVSSDELAKDVTGAEALLERHQEHRTEIDARAGTFQAFEQFGQQLLAHGHYASPEIKEKLDVLDQERADLEKAWVQRRMMLDQCLELQLFHRDCEQAENWMAAREAFLNTEDKGDSLDSVEALIKKHEDFDKAINVQEEKIAALQSFADQLIAGGHYAKGDISSRRNEVLDRWRRLKAQMIEKRSKLGESQTLQQFSRDVDEIEAWISEKLQTASDESYKDPTNIQWGGLFWCFQSKHQKHQAFEAELHANADRIRGVIDMGNSLIDRGACAGSEDAVKARLAALADQWQFLVQKSAEKSQKLKEANKQQNFNTGIKDFDFWLSEVEALLASEDYGKDLASVNNLLKKHQLLEADISAHEDRLKDLNSQADSLMTSSAFDTSQVKDKRDAINGRFQKIKSMAASRRARLNESHRLHQFFRDMDDEESWIKEKKLLVSSEDYGRDLTGVQNLRKKHKRLEAELAAHEPAIQGVLDTGKKLSDDNTIGKEEIQQRLAQFMEHWKELKQLAAARGQRLEESLEYQQFVANVEEEEAWINEKMTLVASEDYGDTLAAIQGLLKKHEAFETDFTVHKDRVNDVCTNGQDLVKKNNHHEENISSKMKGLNGKVSDLEKAASQRKAKLDENSAFLQFNWKADVVESWIGEKENSLKTDDYGRDLSSVQTLLTKQETFDAGLQAFQQEGIANITALKDQLLAAKHVQSKAIEARHAALMKRWSQLLANSATRKKKLLEAQSHFRKVEDLFLTFAKKASAFNSWFENAEEDLTDPVRCNSLEEIKALREAHDAFRSSLSSAQADFNQLAELDRQIKSFRVASNPYTWFTMEALEETWRNLQKIIKERELELQKEQRRQEENDKLRQEFAQHANAFHQWIQETRSCMVEESGTLESQLEATKRKHQEIRAMRSQLKKIEDLGAAMEEALILDNKYTEHSTVGLAQQWDQLDQLGMRMQHNLEQQIQARNTTGVTEEALKEFSMMFKHFDKDKSGRLNHQEFKSCLRSLGYDLPMVEEGEPDPEFEAILDTVDPNRDGHVSLQEYMAFMISRETENVKSSEEIESAFRALSSEGKPYVTKEELYQNLTREQADYCVSHMKPYVDGKGRELPTAFDYVEFTRSLFVN</sequence>
<feature type="coiled-coil region" evidence="34">
    <location>
        <begin position="984"/>
        <end position="1018"/>
    </location>
</feature>
<dbReference type="GO" id="GO:0051693">
    <property type="term" value="P:actin filament capping"/>
    <property type="evidence" value="ECO:0007669"/>
    <property type="project" value="UniProtKB-KW"/>
</dbReference>